<dbReference type="Proteomes" id="UP001236500">
    <property type="component" value="Chromosome"/>
</dbReference>
<dbReference type="RefSeq" id="WP_280321237.1">
    <property type="nucleotide sequence ID" value="NZ_CP118605.1"/>
</dbReference>
<comment type="function">
    <text evidence="2">Hydrolyzes RNA 2',3'-cyclic phosphodiester to an RNA 2'-phosphomonoester.</text>
</comment>
<dbReference type="PANTHER" id="PTHR35561">
    <property type="entry name" value="RNA 2',3'-CYCLIC PHOSPHODIESTERASE"/>
    <property type="match status" value="1"/>
</dbReference>
<organism evidence="3 4">
    <name type="scientific">Microbulbifer bruguierae</name>
    <dbReference type="NCBI Taxonomy" id="3029061"/>
    <lineage>
        <taxon>Bacteria</taxon>
        <taxon>Pseudomonadati</taxon>
        <taxon>Pseudomonadota</taxon>
        <taxon>Gammaproteobacteria</taxon>
        <taxon>Cellvibrionales</taxon>
        <taxon>Microbulbiferaceae</taxon>
        <taxon>Microbulbifer</taxon>
    </lineage>
</organism>
<dbReference type="Pfam" id="PF13563">
    <property type="entry name" value="2_5_RNA_ligase2"/>
    <property type="match status" value="1"/>
</dbReference>
<dbReference type="Gene3D" id="3.90.1140.10">
    <property type="entry name" value="Cyclic phosphodiesterase"/>
    <property type="match status" value="1"/>
</dbReference>
<feature type="short sequence motif" description="HXTX 2" evidence="2">
    <location>
        <begin position="143"/>
        <end position="146"/>
    </location>
</feature>
<reference evidence="3 4" key="1">
    <citation type="submission" date="2023-02" db="EMBL/GenBank/DDBJ databases">
        <title>Description and genomic characterization of Microbulbifer bruguierae sp. nov., isolated from the sediment of mangrove plant Bruguiera sexangula.</title>
        <authorList>
            <person name="Long M."/>
        </authorList>
    </citation>
    <scope>NUCLEOTIDE SEQUENCE [LARGE SCALE GENOMIC DNA]</scope>
    <source>
        <strain evidence="3 4">H12</strain>
    </source>
</reference>
<comment type="catalytic activity">
    <reaction evidence="2">
        <text>a 3'-end 2',3'-cyclophospho-ribonucleotide-RNA + H2O = a 3'-end 2'-phospho-ribonucleotide-RNA + H(+)</text>
        <dbReference type="Rhea" id="RHEA:11828"/>
        <dbReference type="Rhea" id="RHEA-COMP:10464"/>
        <dbReference type="Rhea" id="RHEA-COMP:17353"/>
        <dbReference type="ChEBI" id="CHEBI:15377"/>
        <dbReference type="ChEBI" id="CHEBI:15378"/>
        <dbReference type="ChEBI" id="CHEBI:83064"/>
        <dbReference type="ChEBI" id="CHEBI:173113"/>
        <dbReference type="EC" id="3.1.4.58"/>
    </reaction>
</comment>
<feature type="active site" description="Proton acceptor" evidence="2">
    <location>
        <position position="143"/>
    </location>
</feature>
<dbReference type="InterPro" id="IPR004175">
    <property type="entry name" value="RNA_CPDase"/>
</dbReference>
<evidence type="ECO:0000313" key="4">
    <source>
        <dbReference type="Proteomes" id="UP001236500"/>
    </source>
</evidence>
<evidence type="ECO:0000313" key="3">
    <source>
        <dbReference type="EMBL" id="WGL17379.1"/>
    </source>
</evidence>
<dbReference type="HAMAP" id="MF_01940">
    <property type="entry name" value="RNA_CPDase"/>
    <property type="match status" value="1"/>
</dbReference>
<evidence type="ECO:0000256" key="1">
    <source>
        <dbReference type="ARBA" id="ARBA00022801"/>
    </source>
</evidence>
<dbReference type="InterPro" id="IPR009097">
    <property type="entry name" value="Cyclic_Pdiesterase"/>
</dbReference>
<dbReference type="EC" id="3.1.4.58" evidence="2"/>
<proteinExistence type="inferred from homology"/>
<sequence>MQKNNSARNIGSMSESSRLFIGIAPDAATQRFLDATCQHCERLGLPRDHRWVSHSNRHLTLVFLDDTENRYLDTIEAHMKNIAEEVPAFYGQIVSTHPFPKMRGHLLAAELLSTPELLTLHQHCRTLMEAIGKQPERKSFRPHFTLARSRSGFARPSPVPADFICKLQNITLYHSLLAPGGSQYRPLLSLPLAEPLQN</sequence>
<keyword evidence="1 2" id="KW-0378">Hydrolase</keyword>
<gene>
    <name evidence="3" type="primary">thpR</name>
    <name evidence="3" type="ORF">PVT68_03555</name>
</gene>
<dbReference type="NCBIfam" id="TIGR02258">
    <property type="entry name" value="2_5_ligase"/>
    <property type="match status" value="1"/>
</dbReference>
<dbReference type="EMBL" id="CP118605">
    <property type="protein sequence ID" value="WGL17379.1"/>
    <property type="molecule type" value="Genomic_DNA"/>
</dbReference>
<evidence type="ECO:0000256" key="2">
    <source>
        <dbReference type="HAMAP-Rule" id="MF_01940"/>
    </source>
</evidence>
<name>A0ABY8NG86_9GAMM</name>
<dbReference type="PANTHER" id="PTHR35561:SF1">
    <property type="entry name" value="RNA 2',3'-CYCLIC PHOSPHODIESTERASE"/>
    <property type="match status" value="1"/>
</dbReference>
<feature type="short sequence motif" description="HXTX 1" evidence="2">
    <location>
        <begin position="58"/>
        <end position="61"/>
    </location>
</feature>
<protein>
    <recommendedName>
        <fullName evidence="2">RNA 2',3'-cyclic phosphodiesterase</fullName>
        <shortName evidence="2">RNA 2',3'-CPDase</shortName>
        <ecNumber evidence="2">3.1.4.58</ecNumber>
    </recommendedName>
</protein>
<keyword evidence="4" id="KW-1185">Reference proteome</keyword>
<feature type="active site" description="Proton donor" evidence="2">
    <location>
        <position position="58"/>
    </location>
</feature>
<dbReference type="SUPFAM" id="SSF55144">
    <property type="entry name" value="LigT-like"/>
    <property type="match status" value="1"/>
</dbReference>
<comment type="similarity">
    <text evidence="2">Belongs to the 2H phosphoesterase superfamily. ThpR family.</text>
</comment>
<accession>A0ABY8NG86</accession>